<sequence>MCPREVKIHLDDGLSSSAASIVGLAGLVATRGVGQWVGFGAVGRAPRGVEPGVGVVTVVEGGRELGFCLNLQDRVVVRDIVAHNLSERTNF</sequence>
<accession>A0A0L0FS53</accession>
<evidence type="ECO:0000313" key="2">
    <source>
        <dbReference type="Proteomes" id="UP000054560"/>
    </source>
</evidence>
<dbReference type="RefSeq" id="XP_014152710.1">
    <property type="nucleotide sequence ID" value="XM_014297235.1"/>
</dbReference>
<name>A0A0L0FS53_9EUKA</name>
<evidence type="ECO:0000313" key="1">
    <source>
        <dbReference type="EMBL" id="KNC78808.1"/>
    </source>
</evidence>
<dbReference type="AlphaFoldDB" id="A0A0L0FS53"/>
<gene>
    <name evidence="1" type="ORF">SARC_08777</name>
</gene>
<reference evidence="1 2" key="1">
    <citation type="submission" date="2011-02" db="EMBL/GenBank/DDBJ databases">
        <title>The Genome Sequence of Sphaeroforma arctica JP610.</title>
        <authorList>
            <consortium name="The Broad Institute Genome Sequencing Platform"/>
            <person name="Russ C."/>
            <person name="Cuomo C."/>
            <person name="Young S.K."/>
            <person name="Zeng Q."/>
            <person name="Gargeya S."/>
            <person name="Alvarado L."/>
            <person name="Berlin A."/>
            <person name="Chapman S.B."/>
            <person name="Chen Z."/>
            <person name="Freedman E."/>
            <person name="Gellesch M."/>
            <person name="Goldberg J."/>
            <person name="Griggs A."/>
            <person name="Gujja S."/>
            <person name="Heilman E."/>
            <person name="Heiman D."/>
            <person name="Howarth C."/>
            <person name="Mehta T."/>
            <person name="Neiman D."/>
            <person name="Pearson M."/>
            <person name="Roberts A."/>
            <person name="Saif S."/>
            <person name="Shea T."/>
            <person name="Shenoy N."/>
            <person name="Sisk P."/>
            <person name="Stolte C."/>
            <person name="Sykes S."/>
            <person name="White J."/>
            <person name="Yandava C."/>
            <person name="Burger G."/>
            <person name="Gray M.W."/>
            <person name="Holland P.W.H."/>
            <person name="King N."/>
            <person name="Lang F.B.F."/>
            <person name="Roger A.J."/>
            <person name="Ruiz-Trillo I."/>
            <person name="Haas B."/>
            <person name="Nusbaum C."/>
            <person name="Birren B."/>
        </authorList>
    </citation>
    <scope>NUCLEOTIDE SEQUENCE [LARGE SCALE GENOMIC DNA]</scope>
    <source>
        <strain evidence="1 2">JP610</strain>
    </source>
</reference>
<dbReference type="Proteomes" id="UP000054560">
    <property type="component" value="Unassembled WGS sequence"/>
</dbReference>
<dbReference type="EMBL" id="KQ242421">
    <property type="protein sequence ID" value="KNC78808.1"/>
    <property type="molecule type" value="Genomic_DNA"/>
</dbReference>
<keyword evidence="2" id="KW-1185">Reference proteome</keyword>
<organism evidence="1 2">
    <name type="scientific">Sphaeroforma arctica JP610</name>
    <dbReference type="NCBI Taxonomy" id="667725"/>
    <lineage>
        <taxon>Eukaryota</taxon>
        <taxon>Ichthyosporea</taxon>
        <taxon>Ichthyophonida</taxon>
        <taxon>Sphaeroforma</taxon>
    </lineage>
</organism>
<protein>
    <submittedName>
        <fullName evidence="1">Uncharacterized protein</fullName>
    </submittedName>
</protein>
<proteinExistence type="predicted"/>
<dbReference type="GeneID" id="25909281"/>